<evidence type="ECO:0000256" key="1">
    <source>
        <dbReference type="SAM" id="SignalP"/>
    </source>
</evidence>
<dbReference type="EMBL" id="JAEDAK010000005">
    <property type="protein sequence ID" value="MBH9577031.1"/>
    <property type="molecule type" value="Genomic_DNA"/>
</dbReference>
<reference evidence="2" key="1">
    <citation type="submission" date="2020-12" db="EMBL/GenBank/DDBJ databases">
        <title>The genome sequence of Inhella sp. 1Y17.</title>
        <authorList>
            <person name="Liu Y."/>
        </authorList>
    </citation>
    <scope>NUCLEOTIDE SEQUENCE</scope>
    <source>
        <strain evidence="2">1Y17</strain>
    </source>
</reference>
<organism evidence="2 3">
    <name type="scientific">Inhella proteolytica</name>
    <dbReference type="NCBI Taxonomy" id="2795029"/>
    <lineage>
        <taxon>Bacteria</taxon>
        <taxon>Pseudomonadati</taxon>
        <taxon>Pseudomonadota</taxon>
        <taxon>Betaproteobacteria</taxon>
        <taxon>Burkholderiales</taxon>
        <taxon>Sphaerotilaceae</taxon>
        <taxon>Inhella</taxon>
    </lineage>
</organism>
<sequence>MRRSGHPAFPRSLLRPWLAFALAGASLGSAQAQPEIHWAVVDWPPAFVLAPEKKPSRIEELGDGQFDRLFQEIAQRLPEFTHRPQLVNSARLWHFIGEGQTLCAGPLRKSPERLQLAYLTPAVRLAPVSLVVRTAQAEAVLGSNGRASITELRTRPELRGRLESARSYGAALDAAVQGPNPLPRETTARVGQTLEFVAAGRYDYTLEYAFVVEHLRRSGRLKSELSALPLKEAGDWETGYIVCPRTPWGHEAITAIDRAIRQASTAPGFREAYLRWLPSSMRQAQQAAMDAFYDARAKGGPQIE</sequence>
<name>A0A931J2B3_9BURK</name>
<gene>
    <name evidence="2" type="ORF">I7X39_08945</name>
</gene>
<protein>
    <recommendedName>
        <fullName evidence="4">TIGR02285 family protein</fullName>
    </recommendedName>
</protein>
<accession>A0A931J2B3</accession>
<proteinExistence type="predicted"/>
<keyword evidence="1" id="KW-0732">Signal</keyword>
<evidence type="ECO:0000313" key="3">
    <source>
        <dbReference type="Proteomes" id="UP000613266"/>
    </source>
</evidence>
<dbReference type="SUPFAM" id="SSF53850">
    <property type="entry name" value="Periplasmic binding protein-like II"/>
    <property type="match status" value="1"/>
</dbReference>
<comment type="caution">
    <text evidence="2">The sequence shown here is derived from an EMBL/GenBank/DDBJ whole genome shotgun (WGS) entry which is preliminary data.</text>
</comment>
<feature type="signal peptide" evidence="1">
    <location>
        <begin position="1"/>
        <end position="32"/>
    </location>
</feature>
<keyword evidence="3" id="KW-1185">Reference proteome</keyword>
<dbReference type="RefSeq" id="WP_198110775.1">
    <property type="nucleotide sequence ID" value="NZ_JAEDAK010000005.1"/>
</dbReference>
<feature type="chain" id="PRO_5037485271" description="TIGR02285 family protein" evidence="1">
    <location>
        <begin position="33"/>
        <end position="304"/>
    </location>
</feature>
<evidence type="ECO:0008006" key="4">
    <source>
        <dbReference type="Google" id="ProtNLM"/>
    </source>
</evidence>
<evidence type="ECO:0000313" key="2">
    <source>
        <dbReference type="EMBL" id="MBH9577031.1"/>
    </source>
</evidence>
<dbReference type="AlphaFoldDB" id="A0A931J2B3"/>
<dbReference type="Proteomes" id="UP000613266">
    <property type="component" value="Unassembled WGS sequence"/>
</dbReference>